<dbReference type="Proteomes" id="UP000004263">
    <property type="component" value="Unassembled WGS sequence"/>
</dbReference>
<dbReference type="STRING" id="207949.RED65_10414"/>
<proteinExistence type="predicted"/>
<dbReference type="EMBL" id="AAQH01000001">
    <property type="protein sequence ID" value="EAT13799.1"/>
    <property type="molecule type" value="Genomic_DNA"/>
</dbReference>
<reference evidence="1 2" key="1">
    <citation type="submission" date="2006-03" db="EMBL/GenBank/DDBJ databases">
        <authorList>
            <person name="Pinhassi J."/>
            <person name="Pedros-Alio C."/>
            <person name="Ferriera S."/>
            <person name="Johnson J."/>
            <person name="Kravitz S."/>
            <person name="Halpern A."/>
            <person name="Remington K."/>
            <person name="Beeson K."/>
            <person name="Tran B."/>
            <person name="Rogers Y.-H."/>
            <person name="Friedman R."/>
            <person name="Venter J.C."/>
        </authorList>
    </citation>
    <scope>NUCLEOTIDE SEQUENCE [LARGE SCALE GENOMIC DNA]</scope>
    <source>
        <strain evidence="1 2">RED65</strain>
    </source>
</reference>
<sequence length="144" mass="17117">MLNKFFRFFRLIPAEYFWQEAMICSSKGMKEKALKYLDKSLYFSKSKSINFLLLEAQVLLSKSDFEKIKQLSLLALDKINKSKVLNKSEKVYLSLYATDLINLAIIHGDFNEELLPRLKDFDSRDVDDRYFKYFPLLDRDKDDM</sequence>
<dbReference type="HOGENOM" id="CLU_1792690_0_0_6"/>
<comment type="caution">
    <text evidence="1">The sequence shown here is derived from an EMBL/GenBank/DDBJ whole genome shotgun (WGS) entry which is preliminary data.</text>
</comment>
<dbReference type="RefSeq" id="WP_007017220.1">
    <property type="nucleotide sequence ID" value="NZ_CH724113.1"/>
</dbReference>
<protein>
    <submittedName>
        <fullName evidence="1">Uncharacterized protein</fullName>
    </submittedName>
</protein>
<organism evidence="1 2">
    <name type="scientific">Bermanella marisrubri</name>
    <dbReference type="NCBI Taxonomy" id="207949"/>
    <lineage>
        <taxon>Bacteria</taxon>
        <taxon>Pseudomonadati</taxon>
        <taxon>Pseudomonadota</taxon>
        <taxon>Gammaproteobacteria</taxon>
        <taxon>Oceanospirillales</taxon>
        <taxon>Oceanospirillaceae</taxon>
        <taxon>Bermanella</taxon>
    </lineage>
</organism>
<keyword evidence="2" id="KW-1185">Reference proteome</keyword>
<dbReference type="AlphaFoldDB" id="Q1N5Z3"/>
<evidence type="ECO:0000313" key="2">
    <source>
        <dbReference type="Proteomes" id="UP000004263"/>
    </source>
</evidence>
<evidence type="ECO:0000313" key="1">
    <source>
        <dbReference type="EMBL" id="EAT13799.1"/>
    </source>
</evidence>
<accession>Q1N5Z3</accession>
<name>Q1N5Z3_9GAMM</name>
<gene>
    <name evidence="1" type="ORF">RED65_10414</name>
</gene>